<feature type="domain" description="HTH bat-type" evidence="4">
    <location>
        <begin position="186"/>
        <end position="238"/>
    </location>
</feature>
<geneLocation type="plasmid" evidence="6 7">
    <name>pHTUR01</name>
</geneLocation>
<proteinExistence type="predicted"/>
<dbReference type="KEGG" id="htu:Htur_4262"/>
<evidence type="ECO:0000256" key="3">
    <source>
        <dbReference type="SAM" id="MobiDB-lite"/>
    </source>
</evidence>
<dbReference type="InterPro" id="IPR007050">
    <property type="entry name" value="HTH_bacterioopsin"/>
</dbReference>
<evidence type="ECO:0000259" key="4">
    <source>
        <dbReference type="Pfam" id="PF04967"/>
    </source>
</evidence>
<dbReference type="PANTHER" id="PTHR34236">
    <property type="entry name" value="DIMETHYL SULFOXIDE REDUCTASE TRANSCRIPTIONAL ACTIVATOR"/>
    <property type="match status" value="1"/>
</dbReference>
<dbReference type="EMBL" id="CP001861">
    <property type="protein sequence ID" value="ADB63081.1"/>
    <property type="molecule type" value="Genomic_DNA"/>
</dbReference>
<accession>D2S134</accession>
<dbReference type="HOGENOM" id="CLU_099316_0_0_2"/>
<gene>
    <name evidence="6" type="ordered locus">Htur_4262</name>
</gene>
<keyword evidence="1" id="KW-0805">Transcription regulation</keyword>
<dbReference type="InterPro" id="IPR056531">
    <property type="entry name" value="HVO_A0563_N"/>
</dbReference>
<dbReference type="Pfam" id="PF24280">
    <property type="entry name" value="HVO_A0563_N"/>
    <property type="match status" value="1"/>
</dbReference>
<dbReference type="AlphaFoldDB" id="D2S134"/>
<evidence type="ECO:0000256" key="2">
    <source>
        <dbReference type="ARBA" id="ARBA00023163"/>
    </source>
</evidence>
<keyword evidence="2" id="KW-0804">Transcription</keyword>
<evidence type="ECO:0000256" key="1">
    <source>
        <dbReference type="ARBA" id="ARBA00023015"/>
    </source>
</evidence>
<dbReference type="PANTHER" id="PTHR34236:SF1">
    <property type="entry name" value="DIMETHYL SULFOXIDE REDUCTASE TRANSCRIPTIONAL ACTIVATOR"/>
    <property type="match status" value="1"/>
</dbReference>
<organism evidence="6 7">
    <name type="scientific">Haloterrigena turkmenica (strain ATCC 51198 / DSM 5511 / JCM 9101 / NCIMB 13204 / VKM B-1734 / 4k)</name>
    <name type="common">Halococcus turkmenicus</name>
    <dbReference type="NCBI Taxonomy" id="543526"/>
    <lineage>
        <taxon>Archaea</taxon>
        <taxon>Methanobacteriati</taxon>
        <taxon>Methanobacteriota</taxon>
        <taxon>Stenosarchaea group</taxon>
        <taxon>Halobacteria</taxon>
        <taxon>Halobacteriales</taxon>
        <taxon>Natrialbaceae</taxon>
        <taxon>Haloterrigena</taxon>
    </lineage>
</organism>
<dbReference type="Pfam" id="PF04967">
    <property type="entry name" value="HTH_10"/>
    <property type="match status" value="1"/>
</dbReference>
<keyword evidence="6" id="KW-0614">Plasmid</keyword>
<protein>
    <submittedName>
        <fullName evidence="6">Bacterio-opsin activator HTH domain protein</fullName>
    </submittedName>
</protein>
<evidence type="ECO:0000313" key="6">
    <source>
        <dbReference type="EMBL" id="ADB63081.1"/>
    </source>
</evidence>
<keyword evidence="7" id="KW-1185">Reference proteome</keyword>
<feature type="domain" description="HVO-A0563 N-terminal" evidence="5">
    <location>
        <begin position="30"/>
        <end position="175"/>
    </location>
</feature>
<evidence type="ECO:0000259" key="5">
    <source>
        <dbReference type="Pfam" id="PF24280"/>
    </source>
</evidence>
<sequence length="269" mass="30534">MDGTGIAMVRDMTGTVNHSEIERWRMSLYEASFRLKHECPYREISERYPDLTIREWYLSDCQVLEITSAEAPTDELLEEINGIGTVLHESIDDSGLHIVTQSCLCSLEGSILERFEEHDCLYQPPTIHRQGWEHYTVIAFDEADVRALLRDLERDRDIELLSKTAITEQQIPHSMLAPVDQLFEDLTDRQLAALQLALENGYYEQPRGTSLRELASQTSVARSTYEEHLRKAENKLMTNAGAYLRLVTSGSAGNPLQSGRSGTSEQRAD</sequence>
<reference evidence="6 7" key="1">
    <citation type="journal article" date="2010" name="Stand. Genomic Sci.">
        <title>Complete genome sequence of Haloterrigena turkmenica type strain (4k).</title>
        <authorList>
            <person name="Saunders E."/>
            <person name="Tindall B.J."/>
            <person name="Fahnrich R."/>
            <person name="Lapidus A."/>
            <person name="Copeland A."/>
            <person name="Del Rio T.G."/>
            <person name="Lucas S."/>
            <person name="Chen F."/>
            <person name="Tice H."/>
            <person name="Cheng J.F."/>
            <person name="Han C."/>
            <person name="Detter J.C."/>
            <person name="Bruce D."/>
            <person name="Goodwin L."/>
            <person name="Chain P."/>
            <person name="Pitluck S."/>
            <person name="Pati A."/>
            <person name="Ivanova N."/>
            <person name="Mavromatis K."/>
            <person name="Chen A."/>
            <person name="Palaniappan K."/>
            <person name="Land M."/>
            <person name="Hauser L."/>
            <person name="Chang Y.J."/>
            <person name="Jeffries C.D."/>
            <person name="Brettin T."/>
            <person name="Rohde M."/>
            <person name="Goker M."/>
            <person name="Bristow J."/>
            <person name="Eisen J.A."/>
            <person name="Markowitz V."/>
            <person name="Hugenholtz P."/>
            <person name="Klenk H.P."/>
            <person name="Kyrpides N.C."/>
        </authorList>
    </citation>
    <scope>NUCLEOTIDE SEQUENCE [LARGE SCALE GENOMIC DNA]</scope>
    <source>
        <strain evidence="7">ATCC 51198 / DSM 5511 / JCM 9101 / NCIMB 13204 / VKM B-1734 / 4k</strain>
    </source>
</reference>
<evidence type="ECO:0000313" key="7">
    <source>
        <dbReference type="Proteomes" id="UP000001903"/>
    </source>
</evidence>
<dbReference type="Proteomes" id="UP000001903">
    <property type="component" value="Plasmid pHTUR01"/>
</dbReference>
<name>D2S134_HALTV</name>
<feature type="region of interest" description="Disordered" evidence="3">
    <location>
        <begin position="249"/>
        <end position="269"/>
    </location>
</feature>